<gene>
    <name evidence="1" type="ORF">B0H17DRAFT_897236</name>
</gene>
<reference evidence="1" key="1">
    <citation type="submission" date="2023-03" db="EMBL/GenBank/DDBJ databases">
        <title>Massive genome expansion in bonnet fungi (Mycena s.s.) driven by repeated elements and novel gene families across ecological guilds.</title>
        <authorList>
            <consortium name="Lawrence Berkeley National Laboratory"/>
            <person name="Harder C.B."/>
            <person name="Miyauchi S."/>
            <person name="Viragh M."/>
            <person name="Kuo A."/>
            <person name="Thoen E."/>
            <person name="Andreopoulos B."/>
            <person name="Lu D."/>
            <person name="Skrede I."/>
            <person name="Drula E."/>
            <person name="Henrissat B."/>
            <person name="Morin E."/>
            <person name="Kohler A."/>
            <person name="Barry K."/>
            <person name="LaButti K."/>
            <person name="Morin E."/>
            <person name="Salamov A."/>
            <person name="Lipzen A."/>
            <person name="Mereny Z."/>
            <person name="Hegedus B."/>
            <person name="Baldrian P."/>
            <person name="Stursova M."/>
            <person name="Weitz H."/>
            <person name="Taylor A."/>
            <person name="Grigoriev I.V."/>
            <person name="Nagy L.G."/>
            <person name="Martin F."/>
            <person name="Kauserud H."/>
        </authorList>
    </citation>
    <scope>NUCLEOTIDE SEQUENCE</scope>
    <source>
        <strain evidence="1">CBHHK067</strain>
    </source>
</reference>
<proteinExistence type="predicted"/>
<evidence type="ECO:0000313" key="2">
    <source>
        <dbReference type="Proteomes" id="UP001221757"/>
    </source>
</evidence>
<dbReference type="EMBL" id="JARKIE010000251">
    <property type="protein sequence ID" value="KAJ7661195.1"/>
    <property type="molecule type" value="Genomic_DNA"/>
</dbReference>
<name>A0AAD7CSN7_MYCRO</name>
<feature type="non-terminal residue" evidence="1">
    <location>
        <position position="1"/>
    </location>
</feature>
<comment type="caution">
    <text evidence="1">The sequence shown here is derived from an EMBL/GenBank/DDBJ whole genome shotgun (WGS) entry which is preliminary data.</text>
</comment>
<keyword evidence="2" id="KW-1185">Reference proteome</keyword>
<feature type="non-terminal residue" evidence="1">
    <location>
        <position position="62"/>
    </location>
</feature>
<sequence>LAYVEWFSRFPNSPERHHKMYKISQPNECFASIIPVGNIRRSVHLFPNFGPVVPRVWTSQNV</sequence>
<protein>
    <submittedName>
        <fullName evidence="1">Uncharacterized protein</fullName>
    </submittedName>
</protein>
<organism evidence="1 2">
    <name type="scientific">Mycena rosella</name>
    <name type="common">Pink bonnet</name>
    <name type="synonym">Agaricus rosellus</name>
    <dbReference type="NCBI Taxonomy" id="1033263"/>
    <lineage>
        <taxon>Eukaryota</taxon>
        <taxon>Fungi</taxon>
        <taxon>Dikarya</taxon>
        <taxon>Basidiomycota</taxon>
        <taxon>Agaricomycotina</taxon>
        <taxon>Agaricomycetes</taxon>
        <taxon>Agaricomycetidae</taxon>
        <taxon>Agaricales</taxon>
        <taxon>Marasmiineae</taxon>
        <taxon>Mycenaceae</taxon>
        <taxon>Mycena</taxon>
    </lineage>
</organism>
<accession>A0AAD7CSN7</accession>
<evidence type="ECO:0000313" key="1">
    <source>
        <dbReference type="EMBL" id="KAJ7661195.1"/>
    </source>
</evidence>
<dbReference type="AlphaFoldDB" id="A0AAD7CSN7"/>
<dbReference type="Proteomes" id="UP001221757">
    <property type="component" value="Unassembled WGS sequence"/>
</dbReference>